<proteinExistence type="predicted"/>
<keyword evidence="3" id="KW-1185">Reference proteome</keyword>
<dbReference type="OrthoDB" id="9803878at2"/>
<dbReference type="STRING" id="86105.NF27_DT00040"/>
<evidence type="ECO:0000313" key="3">
    <source>
        <dbReference type="Proteomes" id="UP000031258"/>
    </source>
</evidence>
<dbReference type="Pfam" id="PF13333">
    <property type="entry name" value="rve_2"/>
    <property type="match status" value="1"/>
</dbReference>
<evidence type="ECO:0000313" key="2">
    <source>
        <dbReference type="EMBL" id="KIE05230.1"/>
    </source>
</evidence>
<dbReference type="Proteomes" id="UP000031258">
    <property type="component" value="Unassembled WGS sequence"/>
</dbReference>
<protein>
    <recommendedName>
        <fullName evidence="1">Integrase catalytic domain-containing protein</fullName>
    </recommendedName>
</protein>
<dbReference type="EMBL" id="JSWE01000096">
    <property type="protein sequence ID" value="KIE05230.1"/>
    <property type="molecule type" value="Genomic_DNA"/>
</dbReference>
<accession>A0A0C1QZ00</accession>
<gene>
    <name evidence="2" type="ORF">NF27_DT00040</name>
</gene>
<dbReference type="InterPro" id="IPR001584">
    <property type="entry name" value="Integrase_cat-core"/>
</dbReference>
<feature type="domain" description="Integrase catalytic" evidence="1">
    <location>
        <begin position="3"/>
        <end position="44"/>
    </location>
</feature>
<dbReference type="AlphaFoldDB" id="A0A0C1QZ00"/>
<sequence length="50" mass="6212">MNYHQCKFKIKKKAKQTIFEYIEVFYYRIRIHSANDYLSPTKFEYIQKSA</sequence>
<dbReference type="GO" id="GO:0015074">
    <property type="term" value="P:DNA integration"/>
    <property type="evidence" value="ECO:0007669"/>
    <property type="project" value="InterPro"/>
</dbReference>
<reference evidence="2 3" key="1">
    <citation type="submission" date="2014-11" db="EMBL/GenBank/DDBJ databases">
        <title>A Rickettsiales Symbiont of Amoebae With Ancient Features.</title>
        <authorList>
            <person name="Schulz F."/>
            <person name="Martijn J."/>
            <person name="Wascher F."/>
            <person name="Kostanjsek R."/>
            <person name="Ettema T.J."/>
            <person name="Horn M."/>
        </authorList>
    </citation>
    <scope>NUCLEOTIDE SEQUENCE [LARGE SCALE GENOMIC DNA]</scope>
    <source>
        <strain evidence="2 3">UWC36</strain>
    </source>
</reference>
<comment type="caution">
    <text evidence="2">The sequence shown here is derived from an EMBL/GenBank/DDBJ whole genome shotgun (WGS) entry which is preliminary data.</text>
</comment>
<organism evidence="2 3">
    <name type="scientific">Candidatus Jidaibacter acanthamoebae</name>
    <dbReference type="NCBI Taxonomy" id="86105"/>
    <lineage>
        <taxon>Bacteria</taxon>
        <taxon>Pseudomonadati</taxon>
        <taxon>Pseudomonadota</taxon>
        <taxon>Alphaproteobacteria</taxon>
        <taxon>Rickettsiales</taxon>
        <taxon>Candidatus Midichloriaceae</taxon>
        <taxon>Candidatus Jidaibacter</taxon>
    </lineage>
</organism>
<evidence type="ECO:0000259" key="1">
    <source>
        <dbReference type="Pfam" id="PF13333"/>
    </source>
</evidence>
<name>A0A0C1QZ00_9RICK</name>